<sequence>MHGWGTELDVPRQHLLTEITAAIHDLKGSLEPRMDAVAVDVGLLRADLQKVSDKVSTAETDKARLQSTSKALGEQVWFLMTEHERMAV</sequence>
<reference evidence="1" key="1">
    <citation type="journal article" date="2022" name="bioRxiv">
        <title>Sequencing and chromosome-scale assembly of the giantPleurodeles waltlgenome.</title>
        <authorList>
            <person name="Brown T."/>
            <person name="Elewa A."/>
            <person name="Iarovenko S."/>
            <person name="Subramanian E."/>
            <person name="Araus A.J."/>
            <person name="Petzold A."/>
            <person name="Susuki M."/>
            <person name="Suzuki K.-i.T."/>
            <person name="Hayashi T."/>
            <person name="Toyoda A."/>
            <person name="Oliveira C."/>
            <person name="Osipova E."/>
            <person name="Leigh N.D."/>
            <person name="Simon A."/>
            <person name="Yun M.H."/>
        </authorList>
    </citation>
    <scope>NUCLEOTIDE SEQUENCE</scope>
    <source>
        <strain evidence="1">20211129_DDA</strain>
        <tissue evidence="1">Liver</tissue>
    </source>
</reference>
<keyword evidence="2" id="KW-1185">Reference proteome</keyword>
<dbReference type="EMBL" id="JANPWB010000002">
    <property type="protein sequence ID" value="KAJ1207147.1"/>
    <property type="molecule type" value="Genomic_DNA"/>
</dbReference>
<comment type="caution">
    <text evidence="1">The sequence shown here is derived from an EMBL/GenBank/DDBJ whole genome shotgun (WGS) entry which is preliminary data.</text>
</comment>
<organism evidence="1 2">
    <name type="scientific">Pleurodeles waltl</name>
    <name type="common">Iberian ribbed newt</name>
    <dbReference type="NCBI Taxonomy" id="8319"/>
    <lineage>
        <taxon>Eukaryota</taxon>
        <taxon>Metazoa</taxon>
        <taxon>Chordata</taxon>
        <taxon>Craniata</taxon>
        <taxon>Vertebrata</taxon>
        <taxon>Euteleostomi</taxon>
        <taxon>Amphibia</taxon>
        <taxon>Batrachia</taxon>
        <taxon>Caudata</taxon>
        <taxon>Salamandroidea</taxon>
        <taxon>Salamandridae</taxon>
        <taxon>Pleurodelinae</taxon>
        <taxon>Pleurodeles</taxon>
    </lineage>
</organism>
<gene>
    <name evidence="1" type="ORF">NDU88_002539</name>
</gene>
<accession>A0AAV7W2P1</accession>
<evidence type="ECO:0000313" key="1">
    <source>
        <dbReference type="EMBL" id="KAJ1207147.1"/>
    </source>
</evidence>
<evidence type="ECO:0000313" key="2">
    <source>
        <dbReference type="Proteomes" id="UP001066276"/>
    </source>
</evidence>
<dbReference type="AlphaFoldDB" id="A0AAV7W2P1"/>
<name>A0AAV7W2P1_PLEWA</name>
<protein>
    <submittedName>
        <fullName evidence="1">Uncharacterized protein</fullName>
    </submittedName>
</protein>
<dbReference type="Proteomes" id="UP001066276">
    <property type="component" value="Chromosome 1_2"/>
</dbReference>
<proteinExistence type="predicted"/>